<sequence>MADKSRSGTLEGDEFVLFYKALTHRDDIHRLFNEFSKDEKKLTLLEFVDFLTCEQLEQIDNVEMFAMDLIARYEPSET</sequence>
<dbReference type="InterPro" id="IPR018247">
    <property type="entry name" value="EF_Hand_1_Ca_BS"/>
</dbReference>
<keyword evidence="4" id="KW-1185">Reference proteome</keyword>
<comment type="caution">
    <text evidence="3">The sequence shown here is derived from an EMBL/GenBank/DDBJ whole genome shotgun (WGS) entry which is preliminary data.</text>
</comment>
<evidence type="ECO:0000256" key="1">
    <source>
        <dbReference type="ARBA" id="ARBA00022837"/>
    </source>
</evidence>
<dbReference type="InterPro" id="IPR015359">
    <property type="entry name" value="PLC_EF-hand-like"/>
</dbReference>
<dbReference type="SUPFAM" id="SSF47473">
    <property type="entry name" value="EF-hand"/>
    <property type="match status" value="1"/>
</dbReference>
<organism evidence="3 4">
    <name type="scientific">Scyliorhinus torazame</name>
    <name type="common">Cloudy catshark</name>
    <name type="synonym">Catulus torazame</name>
    <dbReference type="NCBI Taxonomy" id="75743"/>
    <lineage>
        <taxon>Eukaryota</taxon>
        <taxon>Metazoa</taxon>
        <taxon>Chordata</taxon>
        <taxon>Craniata</taxon>
        <taxon>Vertebrata</taxon>
        <taxon>Chondrichthyes</taxon>
        <taxon>Elasmobranchii</taxon>
        <taxon>Galeomorphii</taxon>
        <taxon>Galeoidea</taxon>
        <taxon>Carcharhiniformes</taxon>
        <taxon>Scyliorhinidae</taxon>
        <taxon>Scyliorhinus</taxon>
    </lineage>
</organism>
<dbReference type="Gene3D" id="1.10.238.10">
    <property type="entry name" value="EF-hand"/>
    <property type="match status" value="2"/>
</dbReference>
<dbReference type="Proteomes" id="UP000288216">
    <property type="component" value="Unassembled WGS sequence"/>
</dbReference>
<name>A0A401QLQ1_SCYTO</name>
<proteinExistence type="predicted"/>
<gene>
    <name evidence="3" type="ORF">scyTo_0026913</name>
</gene>
<evidence type="ECO:0000313" key="3">
    <source>
        <dbReference type="EMBL" id="GCB86228.1"/>
    </source>
</evidence>
<dbReference type="OrthoDB" id="269822at2759"/>
<accession>A0A401QLQ1</accession>
<dbReference type="GO" id="GO:0005509">
    <property type="term" value="F:calcium ion binding"/>
    <property type="evidence" value="ECO:0007669"/>
    <property type="project" value="InterPro"/>
</dbReference>
<evidence type="ECO:0000259" key="2">
    <source>
        <dbReference type="PROSITE" id="PS50222"/>
    </source>
</evidence>
<dbReference type="EMBL" id="BFAA01257256">
    <property type="protein sequence ID" value="GCB86228.1"/>
    <property type="molecule type" value="Genomic_DNA"/>
</dbReference>
<dbReference type="AlphaFoldDB" id="A0A401QLQ1"/>
<evidence type="ECO:0000313" key="4">
    <source>
        <dbReference type="Proteomes" id="UP000288216"/>
    </source>
</evidence>
<dbReference type="PROSITE" id="PS50222">
    <property type="entry name" value="EF_HAND_2"/>
    <property type="match status" value="1"/>
</dbReference>
<dbReference type="STRING" id="75743.A0A401QLQ1"/>
<dbReference type="InterPro" id="IPR011992">
    <property type="entry name" value="EF-hand-dom_pair"/>
</dbReference>
<dbReference type="PROSITE" id="PS00018">
    <property type="entry name" value="EF_HAND_1"/>
    <property type="match status" value="1"/>
</dbReference>
<protein>
    <recommendedName>
        <fullName evidence="2">EF-hand domain-containing protein</fullName>
    </recommendedName>
</protein>
<feature type="domain" description="EF-hand" evidence="2">
    <location>
        <begin position="1"/>
        <end position="25"/>
    </location>
</feature>
<feature type="non-terminal residue" evidence="3">
    <location>
        <position position="78"/>
    </location>
</feature>
<keyword evidence="1" id="KW-0106">Calcium</keyword>
<dbReference type="InterPro" id="IPR002048">
    <property type="entry name" value="EF_hand_dom"/>
</dbReference>
<dbReference type="Pfam" id="PF09279">
    <property type="entry name" value="EF-hand_like"/>
    <property type="match status" value="1"/>
</dbReference>
<reference evidence="3 4" key="1">
    <citation type="journal article" date="2018" name="Nat. Ecol. Evol.">
        <title>Shark genomes provide insights into elasmobranch evolution and the origin of vertebrates.</title>
        <authorList>
            <person name="Hara Y"/>
            <person name="Yamaguchi K"/>
            <person name="Onimaru K"/>
            <person name="Kadota M"/>
            <person name="Koyanagi M"/>
            <person name="Keeley SD"/>
            <person name="Tatsumi K"/>
            <person name="Tanaka K"/>
            <person name="Motone F"/>
            <person name="Kageyama Y"/>
            <person name="Nozu R"/>
            <person name="Adachi N"/>
            <person name="Nishimura O"/>
            <person name="Nakagawa R"/>
            <person name="Tanegashima C"/>
            <person name="Kiyatake I"/>
            <person name="Matsumoto R"/>
            <person name="Murakumo K"/>
            <person name="Nishida K"/>
            <person name="Terakita A"/>
            <person name="Kuratani S"/>
            <person name="Sato K"/>
            <person name="Hyodo S Kuraku.S."/>
        </authorList>
    </citation>
    <scope>NUCLEOTIDE SEQUENCE [LARGE SCALE GENOMIC DNA]</scope>
</reference>